<evidence type="ECO:0008006" key="3">
    <source>
        <dbReference type="Google" id="ProtNLM"/>
    </source>
</evidence>
<accession>A0A3D4V3I2</accession>
<protein>
    <recommendedName>
        <fullName evidence="3">BIG2 domain-containing protein</fullName>
    </recommendedName>
</protein>
<evidence type="ECO:0000313" key="1">
    <source>
        <dbReference type="EMBL" id="HCT55663.1"/>
    </source>
</evidence>
<name>A0A3D4V3I2_9BACT</name>
<dbReference type="Gene3D" id="2.60.40.1080">
    <property type="match status" value="1"/>
</dbReference>
<comment type="caution">
    <text evidence="1">The sequence shown here is derived from an EMBL/GenBank/DDBJ whole genome shotgun (WGS) entry which is preliminary data.</text>
</comment>
<organism evidence="1 2">
    <name type="scientific">Gemmatimonas aurantiaca</name>
    <dbReference type="NCBI Taxonomy" id="173480"/>
    <lineage>
        <taxon>Bacteria</taxon>
        <taxon>Pseudomonadati</taxon>
        <taxon>Gemmatimonadota</taxon>
        <taxon>Gemmatimonadia</taxon>
        <taxon>Gemmatimonadales</taxon>
        <taxon>Gemmatimonadaceae</taxon>
        <taxon>Gemmatimonas</taxon>
    </lineage>
</organism>
<dbReference type="SUPFAM" id="SSF49373">
    <property type="entry name" value="Invasin/intimin cell-adhesion fragments"/>
    <property type="match status" value="1"/>
</dbReference>
<dbReference type="EMBL" id="DPIY01000001">
    <property type="protein sequence ID" value="HCT55663.1"/>
    <property type="molecule type" value="Genomic_DNA"/>
</dbReference>
<proteinExistence type="predicted"/>
<dbReference type="Proteomes" id="UP000264071">
    <property type="component" value="Unassembled WGS sequence"/>
</dbReference>
<evidence type="ECO:0000313" key="2">
    <source>
        <dbReference type="Proteomes" id="UP000264071"/>
    </source>
</evidence>
<dbReference type="AlphaFoldDB" id="A0A3D4V3I2"/>
<gene>
    <name evidence="1" type="ORF">DGD08_00470</name>
</gene>
<dbReference type="InterPro" id="IPR008964">
    <property type="entry name" value="Invasin/intimin_cell_adhesion"/>
</dbReference>
<reference evidence="1 2" key="1">
    <citation type="journal article" date="2018" name="Nat. Biotechnol.">
        <title>A standardized bacterial taxonomy based on genome phylogeny substantially revises the tree of life.</title>
        <authorList>
            <person name="Parks D.H."/>
            <person name="Chuvochina M."/>
            <person name="Waite D.W."/>
            <person name="Rinke C."/>
            <person name="Skarshewski A."/>
            <person name="Chaumeil P.A."/>
            <person name="Hugenholtz P."/>
        </authorList>
    </citation>
    <scope>NUCLEOTIDE SEQUENCE [LARGE SCALE GENOMIC DNA]</scope>
    <source>
        <strain evidence="1">UBA8844</strain>
    </source>
</reference>
<sequence>MSLGSTRRMVATLRDANGALLADRPLDWSSADAAILRVSPAGHLTAIAPGSTVITARLGALAATMRVSVNSVVGGTSYTVTTVDGRALPAIVDVERIALGDGRVVDLLTRLESGIVHLEDRYEVVLQLVGIERELVNGRIEHREVGRTVAYDRGAATWNFLDATAVLASTQVGNLQHTFAPVPRGPQVNFRLSGTATTLQLGLTRPMTPAQP</sequence>